<dbReference type="RefSeq" id="WP_189164126.1">
    <property type="nucleotide sequence ID" value="NZ_BMNT01000018.1"/>
</dbReference>
<name>A0A917R546_9ACTN</name>
<dbReference type="Proteomes" id="UP000645217">
    <property type="component" value="Unassembled WGS sequence"/>
</dbReference>
<evidence type="ECO:0000259" key="3">
    <source>
        <dbReference type="Pfam" id="PF01156"/>
    </source>
</evidence>
<dbReference type="EMBL" id="BMNT01000018">
    <property type="protein sequence ID" value="GGK89759.1"/>
    <property type="molecule type" value="Genomic_DNA"/>
</dbReference>
<dbReference type="InterPro" id="IPR023186">
    <property type="entry name" value="IUNH"/>
</dbReference>
<dbReference type="GO" id="GO:0008477">
    <property type="term" value="F:purine nucleosidase activity"/>
    <property type="evidence" value="ECO:0007669"/>
    <property type="project" value="TreeGrafter"/>
</dbReference>
<dbReference type="Pfam" id="PF01156">
    <property type="entry name" value="IU_nuc_hydro"/>
    <property type="match status" value="1"/>
</dbReference>
<accession>A0A917R546</accession>
<sequence length="322" mass="32279">MTGPAAARRVIVDTDAGIDDACALAYLAGRADAEISAVTTVAGNCAEPDVARNVGYVLRLLGLSPPVARGAAGPLPGAPAAPRGTHGRDGLGDLGLSRPLPAVTGESAAALLVRLAAERPGELDLLALGPLTNLALALRADPALLTKYRSVVVMGGSGPLAAPAAPLPRDSNIARDPAAARAVFAAPRRRLAAVGVDVTATATLPPEAIAALAAAGTPVARFTAEILTAYLAAGADRGRGGVPLHDPLAAGVLLDPGLVTGFVLAPVAVVADGPLWRARPAPVRREGGPAPDTRVVTQVDAPWFVRGFVRTLTGDVRHAGPG</sequence>
<keyword evidence="2" id="KW-0326">Glycosidase</keyword>
<dbReference type="InterPro" id="IPR036452">
    <property type="entry name" value="Ribo_hydro-like"/>
</dbReference>
<dbReference type="PANTHER" id="PTHR12304:SF4">
    <property type="entry name" value="URIDINE NUCLEOSIDASE"/>
    <property type="match status" value="1"/>
</dbReference>
<dbReference type="InterPro" id="IPR001910">
    <property type="entry name" value="Inosine/uridine_hydrolase_dom"/>
</dbReference>
<keyword evidence="1 4" id="KW-0378">Hydrolase</keyword>
<proteinExistence type="predicted"/>
<keyword evidence="5" id="KW-1185">Reference proteome</keyword>
<protein>
    <submittedName>
        <fullName evidence="4">Nucleoside hydrolase</fullName>
    </submittedName>
</protein>
<gene>
    <name evidence="4" type="primary">iunH</name>
    <name evidence="4" type="ORF">GCM10007964_35530</name>
</gene>
<dbReference type="GO" id="GO:0005829">
    <property type="term" value="C:cytosol"/>
    <property type="evidence" value="ECO:0007669"/>
    <property type="project" value="TreeGrafter"/>
</dbReference>
<dbReference type="AlphaFoldDB" id="A0A917R546"/>
<evidence type="ECO:0000256" key="2">
    <source>
        <dbReference type="ARBA" id="ARBA00023295"/>
    </source>
</evidence>
<comment type="caution">
    <text evidence="4">The sequence shown here is derived from an EMBL/GenBank/DDBJ whole genome shotgun (WGS) entry which is preliminary data.</text>
</comment>
<dbReference type="SUPFAM" id="SSF53590">
    <property type="entry name" value="Nucleoside hydrolase"/>
    <property type="match status" value="1"/>
</dbReference>
<evidence type="ECO:0000313" key="5">
    <source>
        <dbReference type="Proteomes" id="UP000645217"/>
    </source>
</evidence>
<organism evidence="4 5">
    <name type="scientific">Sphaerisporangium melleum</name>
    <dbReference type="NCBI Taxonomy" id="321316"/>
    <lineage>
        <taxon>Bacteria</taxon>
        <taxon>Bacillati</taxon>
        <taxon>Actinomycetota</taxon>
        <taxon>Actinomycetes</taxon>
        <taxon>Streptosporangiales</taxon>
        <taxon>Streptosporangiaceae</taxon>
        <taxon>Sphaerisporangium</taxon>
    </lineage>
</organism>
<dbReference type="GO" id="GO:0006152">
    <property type="term" value="P:purine nucleoside catabolic process"/>
    <property type="evidence" value="ECO:0007669"/>
    <property type="project" value="TreeGrafter"/>
</dbReference>
<reference evidence="4" key="2">
    <citation type="submission" date="2020-09" db="EMBL/GenBank/DDBJ databases">
        <authorList>
            <person name="Sun Q."/>
            <person name="Ohkuma M."/>
        </authorList>
    </citation>
    <scope>NUCLEOTIDE SEQUENCE</scope>
    <source>
        <strain evidence="4">JCM 13064</strain>
    </source>
</reference>
<evidence type="ECO:0000256" key="1">
    <source>
        <dbReference type="ARBA" id="ARBA00022801"/>
    </source>
</evidence>
<dbReference type="PANTHER" id="PTHR12304">
    <property type="entry name" value="INOSINE-URIDINE PREFERRING NUCLEOSIDE HYDROLASE"/>
    <property type="match status" value="1"/>
</dbReference>
<dbReference type="Gene3D" id="3.90.245.10">
    <property type="entry name" value="Ribonucleoside hydrolase-like"/>
    <property type="match status" value="1"/>
</dbReference>
<reference evidence="4" key="1">
    <citation type="journal article" date="2014" name="Int. J. Syst. Evol. Microbiol.">
        <title>Complete genome sequence of Corynebacterium casei LMG S-19264T (=DSM 44701T), isolated from a smear-ripened cheese.</title>
        <authorList>
            <consortium name="US DOE Joint Genome Institute (JGI-PGF)"/>
            <person name="Walter F."/>
            <person name="Albersmeier A."/>
            <person name="Kalinowski J."/>
            <person name="Ruckert C."/>
        </authorList>
    </citation>
    <scope>NUCLEOTIDE SEQUENCE</scope>
    <source>
        <strain evidence="4">JCM 13064</strain>
    </source>
</reference>
<evidence type="ECO:0000313" key="4">
    <source>
        <dbReference type="EMBL" id="GGK89759.1"/>
    </source>
</evidence>
<feature type="domain" description="Inosine/uridine-preferring nucleoside hydrolase" evidence="3">
    <location>
        <begin position="10"/>
        <end position="305"/>
    </location>
</feature>